<keyword evidence="3" id="KW-1185">Reference proteome</keyword>
<accession>A0A086J1T2</accession>
<evidence type="ECO:0000256" key="1">
    <source>
        <dbReference type="SAM" id="Phobius"/>
    </source>
</evidence>
<organism evidence="2 3">
    <name type="scientific">Nematocida ausubeli (strain ATCC PRA-371 / ERTm2)</name>
    <name type="common">Nematode killer fungus</name>
    <dbReference type="NCBI Taxonomy" id="1913371"/>
    <lineage>
        <taxon>Eukaryota</taxon>
        <taxon>Fungi</taxon>
        <taxon>Fungi incertae sedis</taxon>
        <taxon>Microsporidia</taxon>
        <taxon>Nematocida</taxon>
    </lineage>
</organism>
<protein>
    <submittedName>
        <fullName evidence="2">Uncharacterized protein</fullName>
    </submittedName>
</protein>
<dbReference type="SUPFAM" id="SSF52047">
    <property type="entry name" value="RNI-like"/>
    <property type="match status" value="1"/>
</dbReference>
<evidence type="ECO:0000313" key="3">
    <source>
        <dbReference type="Proteomes" id="UP000054524"/>
    </source>
</evidence>
<reference evidence="2 3" key="1">
    <citation type="journal article" date="2014" name="Genome Announc.">
        <title>Genome Sequence of the Microsporidian Species Nematocida sp1 Strain ERTm6 (ATCC PRA-372).</title>
        <authorList>
            <person name="Bakowski M.A."/>
            <person name="Priest M."/>
            <person name="Young S."/>
            <person name="Cuomo C.A."/>
            <person name="Troemel E.R."/>
        </authorList>
    </citation>
    <scope>NUCLEOTIDE SEQUENCE [LARGE SCALE GENOMIC DNA]</scope>
    <source>
        <strain evidence="2 3">ERTm6</strain>
    </source>
</reference>
<dbReference type="EMBL" id="AKIJ01000003">
    <property type="protein sequence ID" value="KFG26100.1"/>
    <property type="molecule type" value="Genomic_DNA"/>
</dbReference>
<proteinExistence type="predicted"/>
<feature type="transmembrane region" description="Helical" evidence="1">
    <location>
        <begin position="7"/>
        <end position="25"/>
    </location>
</feature>
<keyword evidence="1" id="KW-0472">Membrane</keyword>
<sequence length="486" mass="55809">MEYTVEICLCAIICAVVLFIAYILVNSRTKRLQIVLDDLAQKEVIDVSIERANKELQKAALKGNWVIATVKNCEDIKEEDLVRILQSLGEMNIEELQLEGINKELKHEWISAIKTVRSISLHNAVISSAIISEVGKVSHIESFKISGEASRWNRSKDEVVVNDTIRAISIKNTQRDILCKLFDQVHFQSLRSIVLNNTRIDSFKAFMNINMKEIRRLEVFHERLNYSDRLILQQFTNLETLTITQSEIRAHKYVESKDPEIFQFDRLWRLKLDIGIYQDLFQNGFLVTSQHNTHMLINHPGQNYSVEYLPIVNKTSSIFQRFKANNVLQIRIAGLQCSQKNSITAQGVNACPDMSMSFLKNLQIEHLLITFTTELQQNQAERILEAILQQSFGLYRLEKISVYFKFTCRLGRKQIESMTHCDRHHALKAIILSNIIITGNDLPIEGKPFSGNIPANEAISLQMKYAAEHENSQTWRISTESSLISA</sequence>
<dbReference type="HOGENOM" id="CLU_561492_0_0_1"/>
<dbReference type="OrthoDB" id="2187853at2759"/>
<keyword evidence="1" id="KW-0812">Transmembrane</keyword>
<comment type="caution">
    <text evidence="2">The sequence shown here is derived from an EMBL/GenBank/DDBJ whole genome shotgun (WGS) entry which is preliminary data.</text>
</comment>
<keyword evidence="1" id="KW-1133">Transmembrane helix</keyword>
<dbReference type="Gene3D" id="3.80.10.10">
    <property type="entry name" value="Ribonuclease Inhibitor"/>
    <property type="match status" value="1"/>
</dbReference>
<dbReference type="InterPro" id="IPR032675">
    <property type="entry name" value="LRR_dom_sf"/>
</dbReference>
<dbReference type="RefSeq" id="XP_052904655.1">
    <property type="nucleotide sequence ID" value="XM_053048850.1"/>
</dbReference>
<gene>
    <name evidence="2" type="ORF">NESG_01215</name>
</gene>
<dbReference type="AlphaFoldDB" id="A0A086J1T2"/>
<dbReference type="Proteomes" id="UP000054524">
    <property type="component" value="Unassembled WGS sequence"/>
</dbReference>
<name>A0A086J1T2_NEMA1</name>
<evidence type="ECO:0000313" key="2">
    <source>
        <dbReference type="EMBL" id="KFG26100.1"/>
    </source>
</evidence>
<dbReference type="GeneID" id="77676188"/>